<dbReference type="PANTHER" id="PTHR12792">
    <property type="entry name" value="EXTRA SPINDLE POLES 1-RELATED"/>
    <property type="match status" value="1"/>
</dbReference>
<dbReference type="InterPro" id="IPR005314">
    <property type="entry name" value="Peptidase_C50"/>
</dbReference>
<dbReference type="GO" id="GO:0006508">
    <property type="term" value="P:proteolysis"/>
    <property type="evidence" value="ECO:0007669"/>
    <property type="project" value="InterPro"/>
</dbReference>
<evidence type="ECO:0000313" key="1">
    <source>
        <dbReference type="EMBL" id="KAK9934540.1"/>
    </source>
</evidence>
<dbReference type="GO" id="GO:0051307">
    <property type="term" value="P:meiotic chromosome separation"/>
    <property type="evidence" value="ECO:0007669"/>
    <property type="project" value="TreeGrafter"/>
</dbReference>
<dbReference type="AlphaFoldDB" id="A0AAW1XDR9"/>
<name>A0AAW1XDR9_RUBAR</name>
<comment type="caution">
    <text evidence="1">The sequence shown here is derived from an EMBL/GenBank/DDBJ whole genome shotgun (WGS) entry which is preliminary data.</text>
</comment>
<keyword evidence="2" id="KW-1185">Reference proteome</keyword>
<protein>
    <submittedName>
        <fullName evidence="1">Uncharacterized protein</fullName>
    </submittedName>
</protein>
<organism evidence="1 2">
    <name type="scientific">Rubus argutus</name>
    <name type="common">Southern blackberry</name>
    <dbReference type="NCBI Taxonomy" id="59490"/>
    <lineage>
        <taxon>Eukaryota</taxon>
        <taxon>Viridiplantae</taxon>
        <taxon>Streptophyta</taxon>
        <taxon>Embryophyta</taxon>
        <taxon>Tracheophyta</taxon>
        <taxon>Spermatophyta</taxon>
        <taxon>Magnoliopsida</taxon>
        <taxon>eudicotyledons</taxon>
        <taxon>Gunneridae</taxon>
        <taxon>Pentapetalae</taxon>
        <taxon>rosids</taxon>
        <taxon>fabids</taxon>
        <taxon>Rosales</taxon>
        <taxon>Rosaceae</taxon>
        <taxon>Rosoideae</taxon>
        <taxon>Rosoideae incertae sedis</taxon>
        <taxon>Rubus</taxon>
    </lineage>
</organism>
<dbReference type="Proteomes" id="UP001457282">
    <property type="component" value="Unassembled WGS sequence"/>
</dbReference>
<dbReference type="GO" id="GO:0004197">
    <property type="term" value="F:cysteine-type endopeptidase activity"/>
    <property type="evidence" value="ECO:0007669"/>
    <property type="project" value="InterPro"/>
</dbReference>
<dbReference type="GO" id="GO:0005737">
    <property type="term" value="C:cytoplasm"/>
    <property type="evidence" value="ECO:0007669"/>
    <property type="project" value="TreeGrafter"/>
</dbReference>
<dbReference type="PANTHER" id="PTHR12792:SF0">
    <property type="entry name" value="SEPARIN"/>
    <property type="match status" value="1"/>
</dbReference>
<dbReference type="GO" id="GO:0072686">
    <property type="term" value="C:mitotic spindle"/>
    <property type="evidence" value="ECO:0007669"/>
    <property type="project" value="TreeGrafter"/>
</dbReference>
<dbReference type="EMBL" id="JBEDUW010000004">
    <property type="protein sequence ID" value="KAK9934540.1"/>
    <property type="molecule type" value="Genomic_DNA"/>
</dbReference>
<proteinExistence type="predicted"/>
<evidence type="ECO:0000313" key="2">
    <source>
        <dbReference type="Proteomes" id="UP001457282"/>
    </source>
</evidence>
<accession>A0AAW1XDR9</accession>
<sequence>MRDALATWATLPLVTILPEHKSMMVVLLNNMIDLASIMGFPRVITSAQKFNKIFIDVLSKYCGEASRGVDFWIDSLEEPALIVGWKHNLSYTFADLCCSKPNLNSTDLKSFHGGVTIGEAAATASAGIMDEDYSTDEVSSNDDSSIEGSSIDYRSKYLAAYLYYDLCERLAANGRLIDAFLCASLAAGFRVELYTKIFDEKSQGVLTQLWSLETVPSDSQSFYLSPWNVLKCFLETLLQVGTMHEMNGNEEDAIITLESGEELSNTYSLPIFEILFSSALGKLRRKGTSDEMGKEKSERASECLRISNTSFLVRRANG</sequence>
<reference evidence="1 2" key="1">
    <citation type="journal article" date="2023" name="G3 (Bethesda)">
        <title>A chromosome-length genome assembly and annotation of blackberry (Rubus argutus, cv. 'Hillquist').</title>
        <authorList>
            <person name="Bruna T."/>
            <person name="Aryal R."/>
            <person name="Dudchenko O."/>
            <person name="Sargent D.J."/>
            <person name="Mead D."/>
            <person name="Buti M."/>
            <person name="Cavallini A."/>
            <person name="Hytonen T."/>
            <person name="Andres J."/>
            <person name="Pham M."/>
            <person name="Weisz D."/>
            <person name="Mascagni F."/>
            <person name="Usai G."/>
            <person name="Natali L."/>
            <person name="Bassil N."/>
            <person name="Fernandez G.E."/>
            <person name="Lomsadze A."/>
            <person name="Armour M."/>
            <person name="Olukolu B."/>
            <person name="Poorten T."/>
            <person name="Britton C."/>
            <person name="Davik J."/>
            <person name="Ashrafi H."/>
            <person name="Aiden E.L."/>
            <person name="Borodovsky M."/>
            <person name="Worthington M."/>
        </authorList>
    </citation>
    <scope>NUCLEOTIDE SEQUENCE [LARGE SCALE GENOMIC DNA]</scope>
    <source>
        <strain evidence="1">PI 553951</strain>
    </source>
</reference>
<dbReference type="GO" id="GO:0005634">
    <property type="term" value="C:nucleus"/>
    <property type="evidence" value="ECO:0007669"/>
    <property type="project" value="InterPro"/>
</dbReference>
<gene>
    <name evidence="1" type="ORF">M0R45_021680</name>
</gene>